<evidence type="ECO:0000313" key="3">
    <source>
        <dbReference type="EMBL" id="MFC3975304.1"/>
    </source>
</evidence>
<sequence>MQFTVIIPVYNRPEEIDALLRSLVTQDPLPYEVIVVEDGSSVRCEQIVNSYLNRLNVKYFFIENSGQGFARNFGMEKSTGDFFVMFDSDCVIPKGYFNIIALAIESRGLDAFGGPDAASSEFSILQKAMNYSMTSFLTTGGIRGKLKNPGKYQARGYNMGLSKNAFTASGGFVDPNSGEDIELSIRLKKMGYRLELVEEAYVYHNRKSTFTSFFRQSFSFGRNRINISRYHSDAVKLVHLLPMLFLLFWSVTLLFNILLPTGSIVNIANFILVLWLIGVLISATVANQSLFVGFLAVITSFGQLSAYGLGLLYEWFVKKTKG</sequence>
<dbReference type="PANTHER" id="PTHR43685">
    <property type="entry name" value="GLYCOSYLTRANSFERASE"/>
    <property type="match status" value="1"/>
</dbReference>
<feature type="transmembrane region" description="Helical" evidence="1">
    <location>
        <begin position="291"/>
        <end position="313"/>
    </location>
</feature>
<feature type="domain" description="Glycosyltransferase 2-like" evidence="2">
    <location>
        <begin position="4"/>
        <end position="136"/>
    </location>
</feature>
<dbReference type="EMBL" id="JBHSAV010000005">
    <property type="protein sequence ID" value="MFC3975304.1"/>
    <property type="molecule type" value="Genomic_DNA"/>
</dbReference>
<feature type="transmembrane region" description="Helical" evidence="1">
    <location>
        <begin position="266"/>
        <end position="285"/>
    </location>
</feature>
<dbReference type="PANTHER" id="PTHR43685:SF3">
    <property type="entry name" value="SLR2126 PROTEIN"/>
    <property type="match status" value="1"/>
</dbReference>
<dbReference type="GO" id="GO:0016757">
    <property type="term" value="F:glycosyltransferase activity"/>
    <property type="evidence" value="ECO:0007669"/>
    <property type="project" value="UniProtKB-KW"/>
</dbReference>
<accession>A0ABV8EI83</accession>
<protein>
    <submittedName>
        <fullName evidence="3">Glycosyltransferase</fullName>
        <ecNumber evidence="3">2.4.-.-</ecNumber>
    </submittedName>
</protein>
<keyword evidence="1" id="KW-0472">Membrane</keyword>
<keyword evidence="4" id="KW-1185">Reference proteome</keyword>
<evidence type="ECO:0000259" key="2">
    <source>
        <dbReference type="Pfam" id="PF00535"/>
    </source>
</evidence>
<reference evidence="4" key="1">
    <citation type="journal article" date="2019" name="Int. J. Syst. Evol. Microbiol.">
        <title>The Global Catalogue of Microorganisms (GCM) 10K type strain sequencing project: providing services to taxonomists for standard genome sequencing and annotation.</title>
        <authorList>
            <consortium name="The Broad Institute Genomics Platform"/>
            <consortium name="The Broad Institute Genome Sequencing Center for Infectious Disease"/>
            <person name="Wu L."/>
            <person name="Ma J."/>
        </authorList>
    </citation>
    <scope>NUCLEOTIDE SEQUENCE [LARGE SCALE GENOMIC DNA]</scope>
    <source>
        <strain evidence="4">CECT 8551</strain>
    </source>
</reference>
<dbReference type="RefSeq" id="WP_241295509.1">
    <property type="nucleotide sequence ID" value="NZ_JAKZGR010000009.1"/>
</dbReference>
<gene>
    <name evidence="3" type="ORF">ACFOUP_02830</name>
</gene>
<keyword evidence="1" id="KW-1133">Transmembrane helix</keyword>
<keyword evidence="3" id="KW-0808">Transferase</keyword>
<proteinExistence type="predicted"/>
<dbReference type="Gene3D" id="3.90.550.10">
    <property type="entry name" value="Spore Coat Polysaccharide Biosynthesis Protein SpsA, Chain A"/>
    <property type="match status" value="1"/>
</dbReference>
<comment type="caution">
    <text evidence="3">The sequence shown here is derived from an EMBL/GenBank/DDBJ whole genome shotgun (WGS) entry which is preliminary data.</text>
</comment>
<dbReference type="Pfam" id="PF00535">
    <property type="entry name" value="Glycos_transf_2"/>
    <property type="match status" value="1"/>
</dbReference>
<dbReference type="InterPro" id="IPR001173">
    <property type="entry name" value="Glyco_trans_2-like"/>
</dbReference>
<feature type="transmembrane region" description="Helical" evidence="1">
    <location>
        <begin position="237"/>
        <end position="259"/>
    </location>
</feature>
<dbReference type="SUPFAM" id="SSF53448">
    <property type="entry name" value="Nucleotide-diphospho-sugar transferases"/>
    <property type="match status" value="1"/>
</dbReference>
<keyword evidence="1" id="KW-0812">Transmembrane</keyword>
<organism evidence="3 4">
    <name type="scientific">Belliella kenyensis</name>
    <dbReference type="NCBI Taxonomy" id="1472724"/>
    <lineage>
        <taxon>Bacteria</taxon>
        <taxon>Pseudomonadati</taxon>
        <taxon>Bacteroidota</taxon>
        <taxon>Cytophagia</taxon>
        <taxon>Cytophagales</taxon>
        <taxon>Cyclobacteriaceae</taxon>
        <taxon>Belliella</taxon>
    </lineage>
</organism>
<evidence type="ECO:0000313" key="4">
    <source>
        <dbReference type="Proteomes" id="UP001595766"/>
    </source>
</evidence>
<dbReference type="EC" id="2.4.-.-" evidence="3"/>
<evidence type="ECO:0000256" key="1">
    <source>
        <dbReference type="SAM" id="Phobius"/>
    </source>
</evidence>
<dbReference type="Proteomes" id="UP001595766">
    <property type="component" value="Unassembled WGS sequence"/>
</dbReference>
<name>A0ABV8EI83_9BACT</name>
<dbReference type="InterPro" id="IPR050834">
    <property type="entry name" value="Glycosyltransf_2"/>
</dbReference>
<dbReference type="InterPro" id="IPR029044">
    <property type="entry name" value="Nucleotide-diphossugar_trans"/>
</dbReference>
<keyword evidence="3" id="KW-0328">Glycosyltransferase</keyword>